<accession>A0ABD2AI83</accession>
<gene>
    <name evidence="2" type="ORF">V1478_010837</name>
</gene>
<feature type="region of interest" description="Disordered" evidence="1">
    <location>
        <begin position="105"/>
        <end position="151"/>
    </location>
</feature>
<evidence type="ECO:0000256" key="1">
    <source>
        <dbReference type="SAM" id="MobiDB-lite"/>
    </source>
</evidence>
<dbReference type="EMBL" id="JAUDFV010000149">
    <property type="protein sequence ID" value="KAL2719375.1"/>
    <property type="molecule type" value="Genomic_DNA"/>
</dbReference>
<name>A0ABD2AI83_VESSQ</name>
<evidence type="ECO:0000313" key="2">
    <source>
        <dbReference type="EMBL" id="KAL2719375.1"/>
    </source>
</evidence>
<sequence>MNGLETRRIRFSMSDFILIPYVFKSRILNCGRCEGRETTVIPWNTLPIGNTYIKMTLNDENHSNHSICIIDAHNKLDGCQSVHSSDIVSKSTTRFAATVRGISYPSETADNRQDVEDEDEKQEVVGKGGVGRGRGRRGGGEEGREIGGGGGGGVGVEVEVARRGRGKGVGRVDVDVWRVDSNIGDGVDDGVGVGVGVGVANDDDDDDDDDARLEIGKEFFEEIHENMTPNISNEQALNIYKEKIVRSDLVPFLFQRLLTERSPTEPRDPLLLGELKNVCVCTACHRC</sequence>
<comment type="caution">
    <text evidence="2">The sequence shown here is derived from an EMBL/GenBank/DDBJ whole genome shotgun (WGS) entry which is preliminary data.</text>
</comment>
<dbReference type="Proteomes" id="UP001607302">
    <property type="component" value="Unassembled WGS sequence"/>
</dbReference>
<reference evidence="2 3" key="1">
    <citation type="journal article" date="2024" name="Ann. Entomol. Soc. Am.">
        <title>Genomic analyses of the southern and eastern yellowjacket wasps (Hymenoptera: Vespidae) reveal evolutionary signatures of social life.</title>
        <authorList>
            <person name="Catto M.A."/>
            <person name="Caine P.B."/>
            <person name="Orr S.E."/>
            <person name="Hunt B.G."/>
            <person name="Goodisman M.A.D."/>
        </authorList>
    </citation>
    <scope>NUCLEOTIDE SEQUENCE [LARGE SCALE GENOMIC DNA]</scope>
    <source>
        <strain evidence="2">233</strain>
        <tissue evidence="2">Head and thorax</tissue>
    </source>
</reference>
<organism evidence="2 3">
    <name type="scientific">Vespula squamosa</name>
    <name type="common">Southern yellow jacket</name>
    <name type="synonym">Wasp</name>
    <dbReference type="NCBI Taxonomy" id="30214"/>
    <lineage>
        <taxon>Eukaryota</taxon>
        <taxon>Metazoa</taxon>
        <taxon>Ecdysozoa</taxon>
        <taxon>Arthropoda</taxon>
        <taxon>Hexapoda</taxon>
        <taxon>Insecta</taxon>
        <taxon>Pterygota</taxon>
        <taxon>Neoptera</taxon>
        <taxon>Endopterygota</taxon>
        <taxon>Hymenoptera</taxon>
        <taxon>Apocrita</taxon>
        <taxon>Aculeata</taxon>
        <taxon>Vespoidea</taxon>
        <taxon>Vespidae</taxon>
        <taxon>Vespinae</taxon>
        <taxon>Vespula</taxon>
    </lineage>
</organism>
<protein>
    <submittedName>
        <fullName evidence="2">Uncharacterized protein</fullName>
    </submittedName>
</protein>
<keyword evidence="3" id="KW-1185">Reference proteome</keyword>
<dbReference type="AlphaFoldDB" id="A0ABD2AI83"/>
<evidence type="ECO:0000313" key="3">
    <source>
        <dbReference type="Proteomes" id="UP001607302"/>
    </source>
</evidence>
<proteinExistence type="predicted"/>